<dbReference type="AlphaFoldDB" id="D5AD15"/>
<protein>
    <recommendedName>
        <fullName evidence="7">Caffeoyl-CoA O-methyltransferase</fullName>
    </recommendedName>
</protein>
<dbReference type="GO" id="GO:0008757">
    <property type="term" value="F:S-adenosylmethionine-dependent methyltransferase activity"/>
    <property type="evidence" value="ECO:0007669"/>
    <property type="project" value="TreeGrafter"/>
</dbReference>
<evidence type="ECO:0008006" key="7">
    <source>
        <dbReference type="Google" id="ProtNLM"/>
    </source>
</evidence>
<dbReference type="Pfam" id="PF01596">
    <property type="entry name" value="Methyltransf_3"/>
    <property type="match status" value="1"/>
</dbReference>
<dbReference type="PROSITE" id="PS51682">
    <property type="entry name" value="SAM_OMT_I"/>
    <property type="match status" value="1"/>
</dbReference>
<dbReference type="PANTHER" id="PTHR10509">
    <property type="entry name" value="O-METHYLTRANSFERASE-RELATED"/>
    <property type="match status" value="1"/>
</dbReference>
<evidence type="ECO:0000256" key="1">
    <source>
        <dbReference type="ARBA" id="ARBA00022603"/>
    </source>
</evidence>
<evidence type="ECO:0000313" key="6">
    <source>
        <dbReference type="EMBL" id="ADE77434.1"/>
    </source>
</evidence>
<sequence>MEVKADSAQLQEKSKVALDHQMDNKSLLQSDALYQYILETNVYPREPEPLKELRQVTAKVPWNFMAIPPDEGQFLSLLLKLMNAKNTIEIGVYTGYSLLSTALALPEDGKIIAMDTDRRTYEIGRPIIEKAGVAHKIDFREGPALPFLDEMLKNGGMQGSFDFAFVDADKGNYLNYHKRLIDLVKIGGVIAYDNTLWKGTVASPPEVHMNEGFRNVRLFTLEVNKALAADPRIEIAQIPVADGITLCRRLS</sequence>
<evidence type="ECO:0000256" key="5">
    <source>
        <dbReference type="ARBA" id="ARBA00023453"/>
    </source>
</evidence>
<evidence type="ECO:0000256" key="2">
    <source>
        <dbReference type="ARBA" id="ARBA00022679"/>
    </source>
</evidence>
<dbReference type="InterPro" id="IPR002935">
    <property type="entry name" value="SAM_O-MeTrfase"/>
</dbReference>
<keyword evidence="2" id="KW-0808">Transferase</keyword>
<dbReference type="GO" id="GO:0032259">
    <property type="term" value="P:methylation"/>
    <property type="evidence" value="ECO:0007669"/>
    <property type="project" value="UniProtKB-KW"/>
</dbReference>
<dbReference type="GO" id="GO:0008171">
    <property type="term" value="F:O-methyltransferase activity"/>
    <property type="evidence" value="ECO:0007669"/>
    <property type="project" value="InterPro"/>
</dbReference>
<dbReference type="InterPro" id="IPR050362">
    <property type="entry name" value="Cation-dep_OMT"/>
</dbReference>
<evidence type="ECO:0000256" key="4">
    <source>
        <dbReference type="ARBA" id="ARBA00022723"/>
    </source>
</evidence>
<organism evidence="6">
    <name type="scientific">Picea sitchensis</name>
    <name type="common">Sitka spruce</name>
    <name type="synonym">Pinus sitchensis</name>
    <dbReference type="NCBI Taxonomy" id="3332"/>
    <lineage>
        <taxon>Eukaryota</taxon>
        <taxon>Viridiplantae</taxon>
        <taxon>Streptophyta</taxon>
        <taxon>Embryophyta</taxon>
        <taxon>Tracheophyta</taxon>
        <taxon>Spermatophyta</taxon>
        <taxon>Pinopsida</taxon>
        <taxon>Pinidae</taxon>
        <taxon>Conifers I</taxon>
        <taxon>Pinales</taxon>
        <taxon>Pinaceae</taxon>
        <taxon>Picea</taxon>
    </lineage>
</organism>
<dbReference type="InterPro" id="IPR029063">
    <property type="entry name" value="SAM-dependent_MTases_sf"/>
</dbReference>
<keyword evidence="4" id="KW-0479">Metal-binding</keyword>
<proteinExistence type="evidence at transcript level"/>
<dbReference type="PANTHER" id="PTHR10509:SF82">
    <property type="entry name" value="CAFFEOYL-COA O-METHYLTRANSFERASE-LIKE"/>
    <property type="match status" value="1"/>
</dbReference>
<comment type="similarity">
    <text evidence="5">Belongs to the class I-like SAM-binding methyltransferase superfamily. Cation-dependent O-methyltransferase family.</text>
</comment>
<dbReference type="OMA" id="TLCRRIH"/>
<dbReference type="Gene3D" id="3.40.50.150">
    <property type="entry name" value="Vaccinia Virus protein VP39"/>
    <property type="match status" value="1"/>
</dbReference>
<name>D5AD15_PICSI</name>
<reference evidence="6" key="1">
    <citation type="submission" date="2010-04" db="EMBL/GenBank/DDBJ databases">
        <authorList>
            <person name="Reid K.E."/>
            <person name="Liao N."/>
            <person name="Chan S."/>
            <person name="Docking R."/>
            <person name="Taylor G."/>
            <person name="Moore R."/>
            <person name="Mayo M."/>
            <person name="Munro S."/>
            <person name="King J."/>
            <person name="Yanchuk A."/>
            <person name="Holt R."/>
            <person name="Jones S."/>
            <person name="Marra M."/>
            <person name="Ritland C.E."/>
            <person name="Ritland K."/>
            <person name="Bohlmann J."/>
        </authorList>
    </citation>
    <scope>NUCLEOTIDE SEQUENCE</scope>
    <source>
        <tissue evidence="6">Bud</tissue>
    </source>
</reference>
<dbReference type="GO" id="GO:0046872">
    <property type="term" value="F:metal ion binding"/>
    <property type="evidence" value="ECO:0007669"/>
    <property type="project" value="UniProtKB-KW"/>
</dbReference>
<evidence type="ECO:0000256" key="3">
    <source>
        <dbReference type="ARBA" id="ARBA00022691"/>
    </source>
</evidence>
<dbReference type="FunFam" id="3.40.50.150:FF:000147">
    <property type="entry name" value="Caffeoyl-CoA O-methyltransferase 1"/>
    <property type="match status" value="1"/>
</dbReference>
<dbReference type="EMBL" id="BT124162">
    <property type="protein sequence ID" value="ADE77434.1"/>
    <property type="molecule type" value="mRNA"/>
</dbReference>
<keyword evidence="3" id="KW-0949">S-adenosyl-L-methionine</keyword>
<accession>D5AD15</accession>
<dbReference type="SUPFAM" id="SSF53335">
    <property type="entry name" value="S-adenosyl-L-methionine-dependent methyltransferases"/>
    <property type="match status" value="1"/>
</dbReference>
<keyword evidence="1" id="KW-0489">Methyltransferase</keyword>